<evidence type="ECO:0000256" key="1">
    <source>
        <dbReference type="SAM" id="MobiDB-lite"/>
    </source>
</evidence>
<accession>A0A3B6LT13</accession>
<dbReference type="EnsemblPlants" id="TraesCS5B02G424200.1">
    <property type="protein sequence ID" value="TraesCS5B02G424200.1.cds1"/>
    <property type="gene ID" value="TraesCS5B02G424200"/>
</dbReference>
<proteinExistence type="predicted"/>
<reference evidence="2" key="2">
    <citation type="submission" date="2018-10" db="UniProtKB">
        <authorList>
            <consortium name="EnsemblPlants"/>
        </authorList>
    </citation>
    <scope>IDENTIFICATION</scope>
</reference>
<name>A0A3B6LT13_WHEAT</name>
<feature type="compositionally biased region" description="Low complexity" evidence="1">
    <location>
        <begin position="38"/>
        <end position="57"/>
    </location>
</feature>
<dbReference type="Gramene" id="TraesSYM7B03G04046420.1">
    <property type="protein sequence ID" value="TraesSYM7B03G04046420.1.CDS1"/>
    <property type="gene ID" value="TraesSYM7B03G04046420"/>
</dbReference>
<sequence>MQPRKHKNKVNPTKRKDVPKTPWFLTASGQSIHHQLEAAASGTATPTNTTNSSSTFDDSSECCHLSPEVIRFLTTDLVSEHIKAEAKMYVMPTKNKQSVSYTDDPYVSRLRNINETIETNQRTNVEDKDVSAPQQYQPSSSRKEYDSIIILSSDEEDPNA</sequence>
<protein>
    <submittedName>
        <fullName evidence="2">Uncharacterized protein</fullName>
    </submittedName>
</protein>
<dbReference type="Gramene" id="TraesJUL5B03G02994880.1">
    <property type="protein sequence ID" value="TraesJUL5B03G02994880.1.CDS1"/>
    <property type="gene ID" value="TraesJUL5B03G02994880"/>
</dbReference>
<dbReference type="Gramene" id="TraesLDM5B03G02976510.1">
    <property type="protein sequence ID" value="TraesLDM5B03G02976510.1.CDS1"/>
    <property type="gene ID" value="TraesLDM5B03G02976510"/>
</dbReference>
<reference evidence="2" key="1">
    <citation type="submission" date="2018-08" db="EMBL/GenBank/DDBJ databases">
        <authorList>
            <person name="Rossello M."/>
        </authorList>
    </citation>
    <scope>NUCLEOTIDE SEQUENCE [LARGE SCALE GENOMIC DNA]</scope>
    <source>
        <strain evidence="2">cv. Chinese Spring</strain>
    </source>
</reference>
<dbReference type="Gramene" id="TraesCS5B02G424200.1">
    <property type="protein sequence ID" value="TraesCS5B02G424200.1.cds1"/>
    <property type="gene ID" value="TraesCS5B02G424200"/>
</dbReference>
<keyword evidence="3" id="KW-1185">Reference proteome</keyword>
<dbReference type="Gramene" id="TraesJAG5B03G02970150.1">
    <property type="protein sequence ID" value="TraesJAG5B03G02970150.1.CDS1"/>
    <property type="gene ID" value="TraesJAG5B03G02970150"/>
</dbReference>
<dbReference type="Gramene" id="TraesLAC5B03G02927670.1">
    <property type="protein sequence ID" value="TraesLAC5B03G02927670.1.CDS1"/>
    <property type="gene ID" value="TraesLAC5B03G02927670"/>
</dbReference>
<dbReference type="Gramene" id="TraesCLE_scaffold_046382_01G000100.1">
    <property type="protein sequence ID" value="TraesCLE_scaffold_046382_01G000100.1"/>
    <property type="gene ID" value="TraesCLE_scaffold_046382_01G000100"/>
</dbReference>
<feature type="compositionally biased region" description="Basic residues" evidence="1">
    <location>
        <begin position="1"/>
        <end position="13"/>
    </location>
</feature>
<evidence type="ECO:0000313" key="2">
    <source>
        <dbReference type="EnsemblPlants" id="TraesCS5B02G424200.1.cds1"/>
    </source>
</evidence>
<feature type="region of interest" description="Disordered" evidence="1">
    <location>
        <begin position="1"/>
        <end position="60"/>
    </location>
</feature>
<dbReference type="AlphaFoldDB" id="A0A3B6LT13"/>
<dbReference type="Gramene" id="TraesCS5B03G1048200.1">
    <property type="protein sequence ID" value="TraesCS5B03G1048200.1.CDS1"/>
    <property type="gene ID" value="TraesCS5B03G1048200"/>
</dbReference>
<organism evidence="2">
    <name type="scientific">Triticum aestivum</name>
    <name type="common">Wheat</name>
    <dbReference type="NCBI Taxonomy" id="4565"/>
    <lineage>
        <taxon>Eukaryota</taxon>
        <taxon>Viridiplantae</taxon>
        <taxon>Streptophyta</taxon>
        <taxon>Embryophyta</taxon>
        <taxon>Tracheophyta</taxon>
        <taxon>Spermatophyta</taxon>
        <taxon>Magnoliopsida</taxon>
        <taxon>Liliopsida</taxon>
        <taxon>Poales</taxon>
        <taxon>Poaceae</taxon>
        <taxon>BOP clade</taxon>
        <taxon>Pooideae</taxon>
        <taxon>Triticodae</taxon>
        <taxon>Triticeae</taxon>
        <taxon>Triticinae</taxon>
        <taxon>Triticum</taxon>
    </lineage>
</organism>
<dbReference type="Gramene" id="TraesWEE_scaffold_097660_01G000100.1">
    <property type="protein sequence ID" value="TraesWEE_scaffold_097660_01G000100.1"/>
    <property type="gene ID" value="TraesWEE_scaffold_097660_01G000100"/>
</dbReference>
<dbReference type="Proteomes" id="UP000019116">
    <property type="component" value="Chromosome 5B"/>
</dbReference>
<feature type="region of interest" description="Disordered" evidence="1">
    <location>
        <begin position="118"/>
        <end position="160"/>
    </location>
</feature>
<dbReference type="Gramene" id="TraesMAC5B03G02971020.1">
    <property type="protein sequence ID" value="TraesMAC5B03G02971020.1.CDS1"/>
    <property type="gene ID" value="TraesMAC5B03G02971020"/>
</dbReference>
<evidence type="ECO:0000313" key="3">
    <source>
        <dbReference type="Proteomes" id="UP000019116"/>
    </source>
</evidence>